<keyword evidence="4" id="KW-1185">Reference proteome</keyword>
<evidence type="ECO:0000313" key="4">
    <source>
        <dbReference type="Proteomes" id="UP000011645"/>
    </source>
</evidence>
<gene>
    <name evidence="1" type="ordered locus">HacjB3_18433</name>
    <name evidence="2" type="ORF">C497_06484</name>
</gene>
<reference evidence="1 3" key="1">
    <citation type="journal article" date="2010" name="J. Bacteriol.">
        <title>Complete genome sequence of Halalkalicoccus jeotgali B3(T), an extremely halophilic archaeon.</title>
        <authorList>
            <person name="Roh S.W."/>
            <person name="Nam Y.D."/>
            <person name="Nam S.H."/>
            <person name="Choi S.H."/>
            <person name="Park H.S."/>
            <person name="Bae J.W."/>
        </authorList>
    </citation>
    <scope>NUCLEOTIDE SEQUENCE [LARGE SCALE GENOMIC DNA]</scope>
    <source>
        <strain evidence="1">B3</strain>
        <strain evidence="3">DSM 18796 / CECT 7217 / JCM 14584 / KCTC 4019 / B3</strain>
        <plasmid evidence="3">2</plasmid>
    </source>
</reference>
<evidence type="ECO:0000313" key="3">
    <source>
        <dbReference type="Proteomes" id="UP000000390"/>
    </source>
</evidence>
<dbReference type="Proteomes" id="UP000011645">
    <property type="component" value="Unassembled WGS sequence"/>
</dbReference>
<sequence>MTQNTLTRHFDELQSQLERLPETDEPPPTTLQLLGQSRQEGDWQRFLAYFLSPKEPHGLDYAAVEQFLQGLSDRDDINFEFSRFDLEDINVATEVPIPNGRLDVLIWCEEEWFVLCELKIDSAEGDGQTPKYTTTETFQNIDLDPADVPEDRRHYLYVTPDRSLPTSPVFVAIGWSWIAAQLRAVQKSDYGSYPARTTGQLDDFIDTIETELTMTDHERNETEKASLYVDYYDEIDEVQGAFQNGWNDLINTWGRRLATTLDAAQLVEGPEGVPPVPDEDVLLQLPDGEGRRRYWLCRQANGKWSWLFPTEWWTHLDRGEPVYRNEKPNARIGFLHRPEFDRETVLGDHELTFYLRNAPSGNDKFYPRFAERFNSDDRIAAALPERSERRSRKSNVVEGTYEIDIDEHDSLFSGYIAALATAVDDHIVSNPSLIGRIDELYEETLAEVLASDSA</sequence>
<dbReference type="Pfam" id="PF14281">
    <property type="entry name" value="PDDEXK_4"/>
    <property type="match status" value="1"/>
</dbReference>
<dbReference type="InterPro" id="IPR029470">
    <property type="entry name" value="PDDEXK_4"/>
</dbReference>
<protein>
    <submittedName>
        <fullName evidence="1">Uncharacterized protein</fullName>
    </submittedName>
</protein>
<dbReference type="GeneID" id="9421476"/>
<dbReference type="eggNOG" id="arCOG08985">
    <property type="taxonomic scope" value="Archaea"/>
</dbReference>
<dbReference type="OrthoDB" id="328941at2157"/>
<dbReference type="AlphaFoldDB" id="D8JCC2"/>
<name>D8JCC2_HALJB</name>
<dbReference type="EMBL" id="AOHV01000019">
    <property type="protein sequence ID" value="ELY38808.1"/>
    <property type="molecule type" value="Genomic_DNA"/>
</dbReference>
<dbReference type="Proteomes" id="UP000000390">
    <property type="component" value="Plasmid 2"/>
</dbReference>
<proteinExistence type="predicted"/>
<reference evidence="2 4" key="2">
    <citation type="journal article" date="2014" name="PLoS Genet.">
        <title>Phylogenetically driven sequencing of extremely halophilic archaea reveals strategies for static and dynamic osmo-response.</title>
        <authorList>
            <person name="Becker E.A."/>
            <person name="Seitzer P.M."/>
            <person name="Tritt A."/>
            <person name="Larsen D."/>
            <person name="Krusor M."/>
            <person name="Yao A.I."/>
            <person name="Wu D."/>
            <person name="Madern D."/>
            <person name="Eisen J.A."/>
            <person name="Darling A.E."/>
            <person name="Facciotti M.T."/>
        </authorList>
    </citation>
    <scope>NUCLEOTIDE SEQUENCE [LARGE SCALE GENOMIC DNA]</scope>
    <source>
        <strain evidence="2">B3</strain>
        <strain evidence="4">DSM 18796 / CECT 7217 / JCM 14584 / KCTC 4019 / B3</strain>
    </source>
</reference>
<geneLocation type="plasmid" evidence="1 3">
    <name>2</name>
</geneLocation>
<accession>D8JCC2</accession>
<dbReference type="RefSeq" id="WP_008415380.1">
    <property type="nucleotide sequence ID" value="NC_014299.1"/>
</dbReference>
<keyword evidence="1" id="KW-0614">Plasmid</keyword>
<dbReference type="KEGG" id="hje:HacjB3_18433"/>
<evidence type="ECO:0000313" key="1">
    <source>
        <dbReference type="EMBL" id="ADJ17029.1"/>
    </source>
</evidence>
<organism evidence="1 3">
    <name type="scientific">Halalkalicoccus jeotgali (strain DSM 18796 / CECT 7217 / JCM 14584 / KCTC 4019 / B3)</name>
    <dbReference type="NCBI Taxonomy" id="795797"/>
    <lineage>
        <taxon>Archaea</taxon>
        <taxon>Methanobacteriati</taxon>
        <taxon>Methanobacteriota</taxon>
        <taxon>Stenosarchaea group</taxon>
        <taxon>Halobacteria</taxon>
        <taxon>Halobacteriales</taxon>
        <taxon>Halococcaceae</taxon>
        <taxon>Halalkalicoccus</taxon>
    </lineage>
</organism>
<dbReference type="HOGENOM" id="CLU_596671_0_0_2"/>
<evidence type="ECO:0000313" key="2">
    <source>
        <dbReference type="EMBL" id="ELY38808.1"/>
    </source>
</evidence>
<dbReference type="PATRIC" id="fig|795797.18.peg.3577"/>
<dbReference type="EMBL" id="CP002064">
    <property type="protein sequence ID" value="ADJ17029.1"/>
    <property type="molecule type" value="Genomic_DNA"/>
</dbReference>